<dbReference type="InterPro" id="IPR001624">
    <property type="entry name" value="FliE"/>
</dbReference>
<dbReference type="PANTHER" id="PTHR34653:SF1">
    <property type="entry name" value="FLAGELLAR HOOK-BASAL BODY COMPLEX PROTEIN FLIE"/>
    <property type="match status" value="1"/>
</dbReference>
<keyword evidence="7" id="KW-1185">Reference proteome</keyword>
<dbReference type="Proteomes" id="UP000680348">
    <property type="component" value="Unassembled WGS sequence"/>
</dbReference>
<accession>A0A942I9H8</accession>
<sequence length="103" mass="10449">MITGIGALNPLAPTGGTTEPGSPAGGATGGAGVSFAEMVADTAGKTVDRLKEAEHLSMQALQGKGDMRQVVDAVMSAEQSFQAAVAIRDKIVTAYLEVSRMAI</sequence>
<dbReference type="HAMAP" id="MF_00724">
    <property type="entry name" value="FliE"/>
    <property type="match status" value="1"/>
</dbReference>
<comment type="similarity">
    <text evidence="2 4">Belongs to the FliE family.</text>
</comment>
<dbReference type="PANTHER" id="PTHR34653">
    <property type="match status" value="1"/>
</dbReference>
<keyword evidence="6" id="KW-0969">Cilium</keyword>
<name>A0A942I9H8_9HYPH</name>
<gene>
    <name evidence="4 6" type="primary">fliE</name>
    <name evidence="6" type="ORF">KEU06_17075</name>
</gene>
<dbReference type="AlphaFoldDB" id="A0A942I9H8"/>
<dbReference type="GO" id="GO:0005198">
    <property type="term" value="F:structural molecule activity"/>
    <property type="evidence" value="ECO:0007669"/>
    <property type="project" value="InterPro"/>
</dbReference>
<comment type="caution">
    <text evidence="6">The sequence shown here is derived from an EMBL/GenBank/DDBJ whole genome shotgun (WGS) entry which is preliminary data.</text>
</comment>
<comment type="subcellular location">
    <subcellularLocation>
        <location evidence="1 4">Bacterial flagellum basal body</location>
    </subcellularLocation>
</comment>
<evidence type="ECO:0000256" key="5">
    <source>
        <dbReference type="SAM" id="MobiDB-lite"/>
    </source>
</evidence>
<organism evidence="6 7">
    <name type="scientific">Pseudaminobacter soli</name>
    <name type="common">ex Zhang et al. 2022</name>
    <dbReference type="NCBI Taxonomy" id="2831468"/>
    <lineage>
        <taxon>Bacteria</taxon>
        <taxon>Pseudomonadati</taxon>
        <taxon>Pseudomonadota</taxon>
        <taxon>Alphaproteobacteria</taxon>
        <taxon>Hyphomicrobiales</taxon>
        <taxon>Phyllobacteriaceae</taxon>
        <taxon>Pseudaminobacter</taxon>
    </lineage>
</organism>
<evidence type="ECO:0000256" key="1">
    <source>
        <dbReference type="ARBA" id="ARBA00004117"/>
    </source>
</evidence>
<keyword evidence="6" id="KW-0966">Cell projection</keyword>
<dbReference type="GO" id="GO:0009425">
    <property type="term" value="C:bacterial-type flagellum basal body"/>
    <property type="evidence" value="ECO:0007669"/>
    <property type="project" value="UniProtKB-SubCell"/>
</dbReference>
<evidence type="ECO:0000256" key="3">
    <source>
        <dbReference type="ARBA" id="ARBA00023143"/>
    </source>
</evidence>
<dbReference type="EMBL" id="JAGWCR010000009">
    <property type="protein sequence ID" value="MBS3650330.1"/>
    <property type="molecule type" value="Genomic_DNA"/>
</dbReference>
<feature type="region of interest" description="Disordered" evidence="5">
    <location>
        <begin position="1"/>
        <end position="30"/>
    </location>
</feature>
<evidence type="ECO:0000256" key="2">
    <source>
        <dbReference type="ARBA" id="ARBA00009272"/>
    </source>
</evidence>
<keyword evidence="3 4" id="KW-0975">Bacterial flagellum</keyword>
<dbReference type="GO" id="GO:0071973">
    <property type="term" value="P:bacterial-type flagellum-dependent cell motility"/>
    <property type="evidence" value="ECO:0007669"/>
    <property type="project" value="InterPro"/>
</dbReference>
<dbReference type="GO" id="GO:0003774">
    <property type="term" value="F:cytoskeletal motor activity"/>
    <property type="evidence" value="ECO:0007669"/>
    <property type="project" value="InterPro"/>
</dbReference>
<proteinExistence type="inferred from homology"/>
<evidence type="ECO:0000313" key="7">
    <source>
        <dbReference type="Proteomes" id="UP000680348"/>
    </source>
</evidence>
<evidence type="ECO:0000256" key="4">
    <source>
        <dbReference type="HAMAP-Rule" id="MF_00724"/>
    </source>
</evidence>
<feature type="compositionally biased region" description="Low complexity" evidence="5">
    <location>
        <begin position="12"/>
        <end position="22"/>
    </location>
</feature>
<reference evidence="6" key="1">
    <citation type="submission" date="2021-04" db="EMBL/GenBank/DDBJ databases">
        <title>Pseudaminobacter soli sp. nov., isolated from paddy soil contaminated by heavy metals.</title>
        <authorList>
            <person name="Zhang K."/>
        </authorList>
    </citation>
    <scope>NUCLEOTIDE SEQUENCE</scope>
    <source>
        <strain evidence="6">19-2017</strain>
    </source>
</reference>
<keyword evidence="6" id="KW-0282">Flagellum</keyword>
<dbReference type="RefSeq" id="WP_188255891.1">
    <property type="nucleotide sequence ID" value="NZ_JABVCF010000009.1"/>
</dbReference>
<dbReference type="Pfam" id="PF02049">
    <property type="entry name" value="FliE"/>
    <property type="match status" value="1"/>
</dbReference>
<protein>
    <recommendedName>
        <fullName evidence="4">Flagellar hook-basal body complex protein FliE</fullName>
    </recommendedName>
</protein>
<evidence type="ECO:0000313" key="6">
    <source>
        <dbReference type="EMBL" id="MBS3650330.1"/>
    </source>
</evidence>